<dbReference type="EMBL" id="VSZQ01000153">
    <property type="protein sequence ID" value="TYR55100.1"/>
    <property type="molecule type" value="Genomic_DNA"/>
</dbReference>
<dbReference type="CDD" id="cd03358">
    <property type="entry name" value="LbH_WxcM_N_like"/>
    <property type="match status" value="1"/>
</dbReference>
<name>A0A5D4IU30_9ACTN</name>
<keyword evidence="1" id="KW-0808">Transferase</keyword>
<keyword evidence="2" id="KW-1185">Reference proteome</keyword>
<proteinExistence type="predicted"/>
<dbReference type="AlphaFoldDB" id="A0A5D4IU30"/>
<organism evidence="1 2">
    <name type="scientific">Streptomyces parvus</name>
    <dbReference type="NCBI Taxonomy" id="66428"/>
    <lineage>
        <taxon>Bacteria</taxon>
        <taxon>Bacillati</taxon>
        <taxon>Actinomycetota</taxon>
        <taxon>Actinomycetes</taxon>
        <taxon>Kitasatosporales</taxon>
        <taxon>Streptomycetaceae</taxon>
        <taxon>Streptomyces</taxon>
    </lineage>
</organism>
<reference evidence="1 2" key="1">
    <citation type="submission" date="2019-08" db="EMBL/GenBank/DDBJ databases">
        <title>Draft genome for granaticin producer strain Streptomyces parvus C05.</title>
        <authorList>
            <person name="Gonzalez-Pimentel J.L."/>
        </authorList>
    </citation>
    <scope>NUCLEOTIDE SEQUENCE [LARGE SCALE GENOMIC DNA]</scope>
    <source>
        <strain evidence="1 2">C05</strain>
    </source>
</reference>
<accession>A0A5D4IU30</accession>
<dbReference type="Gene3D" id="2.160.10.10">
    <property type="entry name" value="Hexapeptide repeat proteins"/>
    <property type="match status" value="1"/>
</dbReference>
<dbReference type="Proteomes" id="UP000323242">
    <property type="component" value="Unassembled WGS sequence"/>
</dbReference>
<dbReference type="GO" id="GO:0016740">
    <property type="term" value="F:transferase activity"/>
    <property type="evidence" value="ECO:0007669"/>
    <property type="project" value="UniProtKB-KW"/>
</dbReference>
<dbReference type="SUPFAM" id="SSF51161">
    <property type="entry name" value="Trimeric LpxA-like enzymes"/>
    <property type="match status" value="1"/>
</dbReference>
<protein>
    <submittedName>
        <fullName evidence="1">N-acetyltransferase</fullName>
    </submittedName>
</protein>
<comment type="caution">
    <text evidence="1">The sequence shown here is derived from an EMBL/GenBank/DDBJ whole genome shotgun (WGS) entry which is preliminary data.</text>
</comment>
<dbReference type="InterPro" id="IPR001451">
    <property type="entry name" value="Hexapep"/>
</dbReference>
<gene>
    <name evidence="1" type="ORF">FY004_25090</name>
</gene>
<evidence type="ECO:0000313" key="1">
    <source>
        <dbReference type="EMBL" id="TYR55100.1"/>
    </source>
</evidence>
<dbReference type="InterPro" id="IPR050179">
    <property type="entry name" value="Trans_hexapeptide_repeat"/>
</dbReference>
<sequence>MDYRVQPTAQVDESAVVGAGSSVWELAQIREGARLGEHCVVGRGAYVGAGVRIGDNVKLQNFALVYEPAELADGVFVGPAVVLTNDHNPRSVDPDGRQRRGGDWEPVGVTVAEGASLGARAVCVAPLRIGRWAMVAAGAVVTRDVPDFALVAGVPARRIGWVGRAGVRLVPREGAPGEWECPATGARYAEADGILTEHDAYEG</sequence>
<dbReference type="PANTHER" id="PTHR43300:SF4">
    <property type="entry name" value="ACYL-[ACYL-CARRIER-PROTEIN]--UDP-N-ACETYLGLUCOSAMINE O-ACYLTRANSFERASE"/>
    <property type="match status" value="1"/>
</dbReference>
<dbReference type="PANTHER" id="PTHR43300">
    <property type="entry name" value="ACETYLTRANSFERASE"/>
    <property type="match status" value="1"/>
</dbReference>
<evidence type="ECO:0000313" key="2">
    <source>
        <dbReference type="Proteomes" id="UP000323242"/>
    </source>
</evidence>
<dbReference type="Pfam" id="PF14602">
    <property type="entry name" value="Hexapep_2"/>
    <property type="match status" value="2"/>
</dbReference>
<dbReference type="InterPro" id="IPR011004">
    <property type="entry name" value="Trimer_LpxA-like_sf"/>
</dbReference>
<dbReference type="RefSeq" id="WP_109198373.1">
    <property type="nucleotide sequence ID" value="NZ_VSZQ01000153.1"/>
</dbReference>